<dbReference type="GO" id="GO:0016491">
    <property type="term" value="F:oxidoreductase activity"/>
    <property type="evidence" value="ECO:0007669"/>
    <property type="project" value="UniProtKB-KW"/>
</dbReference>
<reference evidence="5" key="1">
    <citation type="submission" date="2020-03" db="EMBL/GenBank/DDBJ databases">
        <title>Draft Genome Sequence of Cylindrodendrum hubeiense.</title>
        <authorList>
            <person name="Buettner E."/>
            <person name="Kellner H."/>
        </authorList>
    </citation>
    <scope>NUCLEOTIDE SEQUENCE</scope>
    <source>
        <strain evidence="5">IHI 201604</strain>
    </source>
</reference>
<evidence type="ECO:0000313" key="6">
    <source>
        <dbReference type="Proteomes" id="UP000722485"/>
    </source>
</evidence>
<protein>
    <submittedName>
        <fullName evidence="5">Uncharacterized protein</fullName>
    </submittedName>
</protein>
<sequence>MSAPSTNANDTAKSLALTPPHLVQKNHKASYPSLSPLRPELNQSGRTVLIAGGSAGIGFAIARAYADASASNVILTGRRNDVLHQAASQLSETYPKTKFVPRVCDVGNVEDSATLWSDLSTDGIFVDVLILNAAKFGNQQTLLEADLNVTWSLYDTNVRALLDFSQRLYKQEDSQGRKRFIVYVSTAAIHSRSIAAALPTYSLSKVSGHLLMQKIADEVDRDKVQIVSFHPGQILSETARSAGLDDNSYPFDDAPVPSQGGEKFGIPLPVLIGSRVGQRPAVICHNEAAGLLRCQLRKVSANSATSHRPPQGGLRFRVHHIHYVSARLVLVDHLQVIDQHGYEIFTRLLVMATQWDPLKDIPDLHGKVAVVTGGSTGIGFETVKLLARRGAKVNLTSRSDSKAQQTKETLKTKYPDIDPKRVKWLSFDMTDLKSIDAAAEELKSKESKVDILINNAAASTSSTQLVAGKWEFHMAANHIGPFLFINRVLPLLKNAAKAKDADVRIINLGSIAHISMIPRNFEFQFDGSACLSNPVPSYPWQWRYLGRFMFAFDIIRYAVSKAAVVLFTKELQNRLDEHGFPILVVVVHPGEVFTEGVLLSNNAFIKTIARFSFMTAEQGAATPLFAATLSNVRRDFHEYKAKFLVPVGKIENPNPVAENDLQVKGLWDITTVEVNEQLSIEGLAPLDTWVITIVRGRISTL</sequence>
<evidence type="ECO:0000256" key="4">
    <source>
        <dbReference type="SAM" id="MobiDB-lite"/>
    </source>
</evidence>
<dbReference type="AlphaFoldDB" id="A0A9P5LBS4"/>
<dbReference type="Pfam" id="PF00106">
    <property type="entry name" value="adh_short"/>
    <property type="match status" value="2"/>
</dbReference>
<gene>
    <name evidence="5" type="ORF">G7Z17_g2332</name>
</gene>
<keyword evidence="6" id="KW-1185">Reference proteome</keyword>
<evidence type="ECO:0000256" key="1">
    <source>
        <dbReference type="ARBA" id="ARBA00006484"/>
    </source>
</evidence>
<dbReference type="EMBL" id="JAANBB010000022">
    <property type="protein sequence ID" value="KAF7555284.1"/>
    <property type="molecule type" value="Genomic_DNA"/>
</dbReference>
<evidence type="ECO:0000256" key="2">
    <source>
        <dbReference type="ARBA" id="ARBA00022857"/>
    </source>
</evidence>
<dbReference type="CDD" id="cd05233">
    <property type="entry name" value="SDR_c"/>
    <property type="match status" value="1"/>
</dbReference>
<feature type="compositionally biased region" description="Polar residues" evidence="4">
    <location>
        <begin position="1"/>
        <end position="12"/>
    </location>
</feature>
<dbReference type="Gene3D" id="3.40.50.720">
    <property type="entry name" value="NAD(P)-binding Rossmann-like Domain"/>
    <property type="match status" value="2"/>
</dbReference>
<dbReference type="Proteomes" id="UP000722485">
    <property type="component" value="Unassembled WGS sequence"/>
</dbReference>
<comment type="similarity">
    <text evidence="1">Belongs to the short-chain dehydrogenases/reductases (SDR) family.</text>
</comment>
<dbReference type="PRINTS" id="PR00081">
    <property type="entry name" value="GDHRDH"/>
</dbReference>
<comment type="caution">
    <text evidence="5">The sequence shown here is derived from an EMBL/GenBank/DDBJ whole genome shotgun (WGS) entry which is preliminary data.</text>
</comment>
<evidence type="ECO:0000313" key="5">
    <source>
        <dbReference type="EMBL" id="KAF7555284.1"/>
    </source>
</evidence>
<keyword evidence="3" id="KW-0560">Oxidoreductase</keyword>
<dbReference type="SUPFAM" id="SSF51735">
    <property type="entry name" value="NAD(P)-binding Rossmann-fold domains"/>
    <property type="match status" value="2"/>
</dbReference>
<accession>A0A9P5LBS4</accession>
<dbReference type="InterPro" id="IPR036291">
    <property type="entry name" value="NAD(P)-bd_dom_sf"/>
</dbReference>
<dbReference type="PANTHER" id="PTHR24320">
    <property type="entry name" value="RETINOL DEHYDROGENASE"/>
    <property type="match status" value="1"/>
</dbReference>
<organism evidence="5 6">
    <name type="scientific">Cylindrodendrum hubeiense</name>
    <dbReference type="NCBI Taxonomy" id="595255"/>
    <lineage>
        <taxon>Eukaryota</taxon>
        <taxon>Fungi</taxon>
        <taxon>Dikarya</taxon>
        <taxon>Ascomycota</taxon>
        <taxon>Pezizomycotina</taxon>
        <taxon>Sordariomycetes</taxon>
        <taxon>Hypocreomycetidae</taxon>
        <taxon>Hypocreales</taxon>
        <taxon>Nectriaceae</taxon>
        <taxon>Cylindrodendrum</taxon>
    </lineage>
</organism>
<keyword evidence="2" id="KW-0521">NADP</keyword>
<name>A0A9P5LBS4_9HYPO</name>
<proteinExistence type="inferred from homology"/>
<dbReference type="OrthoDB" id="191139at2759"/>
<feature type="region of interest" description="Disordered" evidence="4">
    <location>
        <begin position="1"/>
        <end position="22"/>
    </location>
</feature>
<dbReference type="PRINTS" id="PR00080">
    <property type="entry name" value="SDRFAMILY"/>
</dbReference>
<dbReference type="InterPro" id="IPR002347">
    <property type="entry name" value="SDR_fam"/>
</dbReference>
<dbReference type="PANTHER" id="PTHR24320:SF282">
    <property type="entry name" value="WW DOMAIN-CONTAINING OXIDOREDUCTASE"/>
    <property type="match status" value="1"/>
</dbReference>
<evidence type="ECO:0000256" key="3">
    <source>
        <dbReference type="ARBA" id="ARBA00023002"/>
    </source>
</evidence>